<reference evidence="1" key="2">
    <citation type="journal article" date="2015" name="Fish Shellfish Immunol.">
        <title>Early steps in the European eel (Anguilla anguilla)-Vibrio vulnificus interaction in the gills: Role of the RtxA13 toxin.</title>
        <authorList>
            <person name="Callol A."/>
            <person name="Pajuelo D."/>
            <person name="Ebbesson L."/>
            <person name="Teles M."/>
            <person name="MacKenzie S."/>
            <person name="Amaro C."/>
        </authorList>
    </citation>
    <scope>NUCLEOTIDE SEQUENCE</scope>
</reference>
<evidence type="ECO:0000313" key="1">
    <source>
        <dbReference type="EMBL" id="JAI04137.1"/>
    </source>
</evidence>
<reference evidence="1" key="1">
    <citation type="submission" date="2014-11" db="EMBL/GenBank/DDBJ databases">
        <authorList>
            <person name="Amaro Gonzalez C."/>
        </authorList>
    </citation>
    <scope>NUCLEOTIDE SEQUENCE</scope>
</reference>
<proteinExistence type="predicted"/>
<sequence>MDFCTPEFHVSRGENSILGGAGSSKPKYFIHSSTAGGMAALALLRTSEPSPLPPRSPVSYATYKAPPATVTLVTNFTTGRILAAISRTNTKLDNTNLAFECGGKICELCSQNLT</sequence>
<organism evidence="1">
    <name type="scientific">Anguilla anguilla</name>
    <name type="common">European freshwater eel</name>
    <name type="synonym">Muraena anguilla</name>
    <dbReference type="NCBI Taxonomy" id="7936"/>
    <lineage>
        <taxon>Eukaryota</taxon>
        <taxon>Metazoa</taxon>
        <taxon>Chordata</taxon>
        <taxon>Craniata</taxon>
        <taxon>Vertebrata</taxon>
        <taxon>Euteleostomi</taxon>
        <taxon>Actinopterygii</taxon>
        <taxon>Neopterygii</taxon>
        <taxon>Teleostei</taxon>
        <taxon>Anguilliformes</taxon>
        <taxon>Anguillidae</taxon>
        <taxon>Anguilla</taxon>
    </lineage>
</organism>
<protein>
    <submittedName>
        <fullName evidence="1">Uncharacterized protein</fullName>
    </submittedName>
</protein>
<accession>A0A0E9XNX8</accession>
<name>A0A0E9XNX8_ANGAN</name>
<dbReference type="AlphaFoldDB" id="A0A0E9XNX8"/>
<dbReference type="EMBL" id="GBXM01004441">
    <property type="protein sequence ID" value="JAI04137.1"/>
    <property type="molecule type" value="Transcribed_RNA"/>
</dbReference>